<gene>
    <name evidence="2" type="ORF">E8A74_40220</name>
</gene>
<reference evidence="2 3" key="1">
    <citation type="submission" date="2019-04" db="EMBL/GenBank/DDBJ databases">
        <authorList>
            <person name="Li Y."/>
            <person name="Wang J."/>
        </authorList>
    </citation>
    <scope>NUCLEOTIDE SEQUENCE [LARGE SCALE GENOMIC DNA]</scope>
    <source>
        <strain evidence="2 3">DSM 14668</strain>
    </source>
</reference>
<feature type="compositionally biased region" description="Polar residues" evidence="1">
    <location>
        <begin position="146"/>
        <end position="157"/>
    </location>
</feature>
<sequence>MQGDSEGPIDALRGTFRIGSRVKRGAREDWLELGTLRVFPSRAGDQDVANGQWVLSIAADRDGNHRERFFIEVASRLGLLPVRFTQSFEEILRRDNPLCIVADTNTLYHGTLAQALRVREGRATHVAIADVAMMEMQRQRERAWTPSGSGKKQQAEGTSAIPEASANEPSINEHWSRAADRSRFLATGGRTLERLRKAGHVVHVARPQAAMVRYFGGSRDTADEDDGGGDGDTVGSNLLRDRLILEAAFQQRINLPGVQLVLLTDDALLAEQAKIEGLTVGFGWLTNTIRPRFLTSPYIDPRTLELKHVPLRDFIDELVWSCSVLTLQRENEGNLLVGRVPEERRERVLAAMGEQGFKVRWSNQSTNEIWEPSIFSADSVRTERTEEHSLAKGGTVATVPKKSPSALRLLERVLLWLAGAESVASKGWKAEEGQVTDAYLEALGWLAAQEGEKALTERGRALASRWQRLDPKNVQGWVDWMLDAGADLDRLAPVRATLRVVETQPGITDTRLAKLTGDSDRTLSAQMNLAAAFGRAIRLSAKNWTGASWTDEDAEQAILRGIETSEAASSSGLRSVLAARLFTSFLPEKPMSLPVFRAALNRLRGAGRLRFTGSSPEEVGVKIRVLEPMREDPYVAVREVDLGRGDFLLPGVPCVVVEPADSPRTKQEGA</sequence>
<dbReference type="OrthoDB" id="9830752at2"/>
<protein>
    <recommendedName>
        <fullName evidence="4">PIN domain-containing protein</fullName>
    </recommendedName>
</protein>
<feature type="region of interest" description="Disordered" evidence="1">
    <location>
        <begin position="139"/>
        <end position="173"/>
    </location>
</feature>
<evidence type="ECO:0008006" key="4">
    <source>
        <dbReference type="Google" id="ProtNLM"/>
    </source>
</evidence>
<comment type="caution">
    <text evidence="2">The sequence shown here is derived from an EMBL/GenBank/DDBJ whole genome shotgun (WGS) entry which is preliminary data.</text>
</comment>
<dbReference type="Proteomes" id="UP000309215">
    <property type="component" value="Unassembled WGS sequence"/>
</dbReference>
<dbReference type="RefSeq" id="WP_136934429.1">
    <property type="nucleotide sequence ID" value="NZ_SSMQ01000064.1"/>
</dbReference>
<keyword evidence="3" id="KW-1185">Reference proteome</keyword>
<accession>A0A4U1IW26</accession>
<proteinExistence type="predicted"/>
<dbReference type="AlphaFoldDB" id="A0A4U1IW26"/>
<dbReference type="EMBL" id="SSMQ01000064">
    <property type="protein sequence ID" value="TKC98732.1"/>
    <property type="molecule type" value="Genomic_DNA"/>
</dbReference>
<evidence type="ECO:0000313" key="2">
    <source>
        <dbReference type="EMBL" id="TKC98732.1"/>
    </source>
</evidence>
<name>A0A4U1IW26_9BACT</name>
<evidence type="ECO:0000313" key="3">
    <source>
        <dbReference type="Proteomes" id="UP000309215"/>
    </source>
</evidence>
<organism evidence="2 3">
    <name type="scientific">Polyangium fumosum</name>
    <dbReference type="NCBI Taxonomy" id="889272"/>
    <lineage>
        <taxon>Bacteria</taxon>
        <taxon>Pseudomonadati</taxon>
        <taxon>Myxococcota</taxon>
        <taxon>Polyangia</taxon>
        <taxon>Polyangiales</taxon>
        <taxon>Polyangiaceae</taxon>
        <taxon>Polyangium</taxon>
    </lineage>
</organism>
<evidence type="ECO:0000256" key="1">
    <source>
        <dbReference type="SAM" id="MobiDB-lite"/>
    </source>
</evidence>